<keyword evidence="2" id="KW-1185">Reference proteome</keyword>
<reference evidence="1" key="1">
    <citation type="submission" date="2020-07" db="EMBL/GenBank/DDBJ databases">
        <title>Ethylene signaling mediates host invasion by parasitic plants.</title>
        <authorList>
            <person name="Yoshida S."/>
        </authorList>
    </citation>
    <scope>NUCLEOTIDE SEQUENCE</scope>
    <source>
        <strain evidence="1">Okayama</strain>
    </source>
</reference>
<name>A0A830DKM6_9LAMI</name>
<evidence type="ECO:0000313" key="1">
    <source>
        <dbReference type="EMBL" id="GFQ06472.1"/>
    </source>
</evidence>
<organism evidence="1 2">
    <name type="scientific">Phtheirospermum japonicum</name>
    <dbReference type="NCBI Taxonomy" id="374723"/>
    <lineage>
        <taxon>Eukaryota</taxon>
        <taxon>Viridiplantae</taxon>
        <taxon>Streptophyta</taxon>
        <taxon>Embryophyta</taxon>
        <taxon>Tracheophyta</taxon>
        <taxon>Spermatophyta</taxon>
        <taxon>Magnoliopsida</taxon>
        <taxon>eudicotyledons</taxon>
        <taxon>Gunneridae</taxon>
        <taxon>Pentapetalae</taxon>
        <taxon>asterids</taxon>
        <taxon>lamiids</taxon>
        <taxon>Lamiales</taxon>
        <taxon>Orobanchaceae</taxon>
        <taxon>Orobanchaceae incertae sedis</taxon>
        <taxon>Phtheirospermum</taxon>
    </lineage>
</organism>
<dbReference type="EMBL" id="BMAC01001245">
    <property type="protein sequence ID" value="GFQ06472.1"/>
    <property type="molecule type" value="Genomic_DNA"/>
</dbReference>
<gene>
    <name evidence="1" type="ORF">PHJA_002791200</name>
</gene>
<evidence type="ECO:0000313" key="2">
    <source>
        <dbReference type="Proteomes" id="UP000653305"/>
    </source>
</evidence>
<proteinExistence type="predicted"/>
<accession>A0A830DKM6</accession>
<protein>
    <submittedName>
        <fullName evidence="1">Uncharacterized protein</fullName>
    </submittedName>
</protein>
<sequence length="71" mass="8306">MCSCSYFSIKIQNRIIMACCLMHNLFIPPWQLTKYKMKSQKTTQSTIIFPEMEAMWIKLTHLQNGISGEMS</sequence>
<dbReference type="AlphaFoldDB" id="A0A830DKM6"/>
<dbReference type="Proteomes" id="UP000653305">
    <property type="component" value="Unassembled WGS sequence"/>
</dbReference>
<comment type="caution">
    <text evidence="1">The sequence shown here is derived from an EMBL/GenBank/DDBJ whole genome shotgun (WGS) entry which is preliminary data.</text>
</comment>